<reference evidence="2 3" key="1">
    <citation type="journal article" date="2012" name="J. Bacteriol.">
        <title>Complete genome sequence of Mycoplasma haemocanis strain Illinois.</title>
        <authorList>
            <person name="do Nascimento N.C."/>
            <person name="Guimaraes A.M."/>
            <person name="Santos A.P."/>
            <person name="Sanmiguel P.J."/>
            <person name="Messick J.B."/>
        </authorList>
    </citation>
    <scope>NUCLEOTIDE SEQUENCE [LARGE SCALE GENOMIC DNA]</scope>
    <source>
        <strain evidence="2 3">Illinois</strain>
    </source>
</reference>
<name>H6N7V0_MYCHN</name>
<evidence type="ECO:0000313" key="2">
    <source>
        <dbReference type="EMBL" id="AEW45722.1"/>
    </source>
</evidence>
<protein>
    <submittedName>
        <fullName evidence="2">Uncharacterized protein</fullName>
    </submittedName>
</protein>
<organism evidence="2 3">
    <name type="scientific">Mycoplasma haemocanis (strain Illinois)</name>
    <dbReference type="NCBI Taxonomy" id="1111676"/>
    <lineage>
        <taxon>Bacteria</taxon>
        <taxon>Bacillati</taxon>
        <taxon>Mycoplasmatota</taxon>
        <taxon>Mollicutes</taxon>
        <taxon>Mycoplasmataceae</taxon>
        <taxon>Mycoplasma</taxon>
    </lineage>
</organism>
<proteinExistence type="predicted"/>
<dbReference type="SUPFAM" id="SSF46579">
    <property type="entry name" value="Prefoldin"/>
    <property type="match status" value="1"/>
</dbReference>
<gene>
    <name evidence="2" type="ordered locus">MHC_04330</name>
</gene>
<dbReference type="AlphaFoldDB" id="H6N7V0"/>
<feature type="coiled-coil region" evidence="1">
    <location>
        <begin position="37"/>
        <end position="64"/>
    </location>
</feature>
<dbReference type="OrthoDB" id="9828835at2"/>
<dbReference type="KEGG" id="mhe:MHC_04330"/>
<accession>H6N7V0</accession>
<feature type="coiled-coil region" evidence="1">
    <location>
        <begin position="106"/>
        <end position="133"/>
    </location>
</feature>
<evidence type="ECO:0000313" key="3">
    <source>
        <dbReference type="Proteomes" id="UP000009135"/>
    </source>
</evidence>
<dbReference type="Proteomes" id="UP000009135">
    <property type="component" value="Chromosome"/>
</dbReference>
<keyword evidence="3" id="KW-1185">Reference proteome</keyword>
<sequence>MIGRFFGSIVRFWKGFISYLEDRGRLEAETTEFKTQLSEKQREIEELKTCHKELESQFEEVKSKLDLIDFLGGFEEMKKLIDYGSFSSIIEKIHKSEKLSRNVLEIDSFKKTIRKLTNENKSLKEQLKKAEGDIHVV</sequence>
<dbReference type="HOGENOM" id="CLU_1862962_0_0_14"/>
<evidence type="ECO:0000256" key="1">
    <source>
        <dbReference type="SAM" id="Coils"/>
    </source>
</evidence>
<dbReference type="EMBL" id="CP003199">
    <property type="protein sequence ID" value="AEW45722.1"/>
    <property type="molecule type" value="Genomic_DNA"/>
</dbReference>
<keyword evidence="1" id="KW-0175">Coiled coil</keyword>
<dbReference type="STRING" id="1111676.MHC_04330"/>